<feature type="chain" id="PRO_5021799609" description="DUF4789 domain-containing protein" evidence="2">
    <location>
        <begin position="20"/>
        <end position="246"/>
    </location>
</feature>
<name>A0A553PG11_TIGCA</name>
<reference evidence="3 4" key="1">
    <citation type="journal article" date="2018" name="Nat. Ecol. Evol.">
        <title>Genomic signatures of mitonuclear coevolution across populations of Tigriopus californicus.</title>
        <authorList>
            <person name="Barreto F.S."/>
            <person name="Watson E.T."/>
            <person name="Lima T.G."/>
            <person name="Willett C.S."/>
            <person name="Edmands S."/>
            <person name="Li W."/>
            <person name="Burton R.S."/>
        </authorList>
    </citation>
    <scope>NUCLEOTIDE SEQUENCE [LARGE SCALE GENOMIC DNA]</scope>
    <source>
        <strain evidence="3 4">San Diego</strain>
    </source>
</reference>
<proteinExistence type="predicted"/>
<feature type="compositionally biased region" description="Pro residues" evidence="1">
    <location>
        <begin position="25"/>
        <end position="34"/>
    </location>
</feature>
<evidence type="ECO:0000313" key="4">
    <source>
        <dbReference type="Proteomes" id="UP000318571"/>
    </source>
</evidence>
<feature type="region of interest" description="Disordered" evidence="1">
    <location>
        <begin position="20"/>
        <end position="39"/>
    </location>
</feature>
<keyword evidence="4" id="KW-1185">Reference proteome</keyword>
<evidence type="ECO:0008006" key="5">
    <source>
        <dbReference type="Google" id="ProtNLM"/>
    </source>
</evidence>
<evidence type="ECO:0000313" key="3">
    <source>
        <dbReference type="EMBL" id="TRY76603.1"/>
    </source>
</evidence>
<keyword evidence="2" id="KW-0732">Signal</keyword>
<dbReference type="EMBL" id="VCGU01000004">
    <property type="protein sequence ID" value="TRY76603.1"/>
    <property type="molecule type" value="Genomic_DNA"/>
</dbReference>
<dbReference type="AlphaFoldDB" id="A0A553PG11"/>
<feature type="signal peptide" evidence="2">
    <location>
        <begin position="1"/>
        <end position="19"/>
    </location>
</feature>
<dbReference type="Proteomes" id="UP000318571">
    <property type="component" value="Chromosome 5"/>
</dbReference>
<gene>
    <name evidence="3" type="ORF">TCAL_03497</name>
</gene>
<comment type="caution">
    <text evidence="3">The sequence shown here is derived from an EMBL/GenBank/DDBJ whole genome shotgun (WGS) entry which is preliminary data.</text>
</comment>
<sequence>MSSKFVVVLCVTLLGLATSDRRPPPHQPRYPPRPSYSQPPKYPQYEEVCKLKEWSSDTELCKPALTNICEQDKAKVFKIARGQPRCLKIKVPKCKVIDEAEEIELCKIKVEKKKQELYSTMFEQEMKKKCDTHYSTECKPSYGSYPKCESVPSQICYDVPKLQRVHVPINIEASTIEMDCSTSLVPTPKSKCWEEELEFCVDIPELKEKEEHLSRCAPDIGEEECEKVRLTIPREFCFHVQKQYPH</sequence>
<organism evidence="3 4">
    <name type="scientific">Tigriopus californicus</name>
    <name type="common">Marine copepod</name>
    <dbReference type="NCBI Taxonomy" id="6832"/>
    <lineage>
        <taxon>Eukaryota</taxon>
        <taxon>Metazoa</taxon>
        <taxon>Ecdysozoa</taxon>
        <taxon>Arthropoda</taxon>
        <taxon>Crustacea</taxon>
        <taxon>Multicrustacea</taxon>
        <taxon>Hexanauplia</taxon>
        <taxon>Copepoda</taxon>
        <taxon>Harpacticoida</taxon>
        <taxon>Harpacticidae</taxon>
        <taxon>Tigriopus</taxon>
    </lineage>
</organism>
<evidence type="ECO:0000256" key="2">
    <source>
        <dbReference type="SAM" id="SignalP"/>
    </source>
</evidence>
<accession>A0A553PG11</accession>
<protein>
    <recommendedName>
        <fullName evidence="5">DUF4789 domain-containing protein</fullName>
    </recommendedName>
</protein>
<evidence type="ECO:0000256" key="1">
    <source>
        <dbReference type="SAM" id="MobiDB-lite"/>
    </source>
</evidence>